<comment type="subcellular location">
    <subcellularLocation>
        <location evidence="1">Nucleus</location>
    </subcellularLocation>
</comment>
<name>A0ABD3QV30_9STRA</name>
<dbReference type="InterPro" id="IPR025712">
    <property type="entry name" value="Nup54_alpha-helical_dom"/>
</dbReference>
<dbReference type="PANTHER" id="PTHR13000:SF0">
    <property type="entry name" value="NUCLEOPORIN P54"/>
    <property type="match status" value="1"/>
</dbReference>
<dbReference type="AlphaFoldDB" id="A0ABD3QV30"/>
<evidence type="ECO:0000256" key="3">
    <source>
        <dbReference type="ARBA" id="ARBA00023242"/>
    </source>
</evidence>
<evidence type="ECO:0000313" key="7">
    <source>
        <dbReference type="Proteomes" id="UP001516023"/>
    </source>
</evidence>
<gene>
    <name evidence="6" type="ORF">HJC23_006440</name>
</gene>
<dbReference type="PANTHER" id="PTHR13000">
    <property type="entry name" value="NUCLEOPORIN P54"/>
    <property type="match status" value="1"/>
</dbReference>
<comment type="caution">
    <text evidence="6">The sequence shown here is derived from an EMBL/GenBank/DDBJ whole genome shotgun (WGS) entry which is preliminary data.</text>
</comment>
<feature type="domain" description="Nucleoporin Nup54 alpha-helical" evidence="5">
    <location>
        <begin position="155"/>
        <end position="280"/>
    </location>
</feature>
<keyword evidence="2" id="KW-0813">Transport</keyword>
<proteinExistence type="predicted"/>
<protein>
    <recommendedName>
        <fullName evidence="5">Nucleoporin Nup54 alpha-helical domain-containing protein</fullName>
    </recommendedName>
</protein>
<evidence type="ECO:0000256" key="4">
    <source>
        <dbReference type="SAM" id="Coils"/>
    </source>
</evidence>
<dbReference type="GO" id="GO:0005634">
    <property type="term" value="C:nucleus"/>
    <property type="evidence" value="ECO:0007669"/>
    <property type="project" value="UniProtKB-SubCell"/>
</dbReference>
<dbReference type="EMBL" id="JABMIG020000010">
    <property type="protein sequence ID" value="KAL3804049.1"/>
    <property type="molecule type" value="Genomic_DNA"/>
</dbReference>
<evidence type="ECO:0000313" key="6">
    <source>
        <dbReference type="EMBL" id="KAL3804049.1"/>
    </source>
</evidence>
<dbReference type="Proteomes" id="UP001516023">
    <property type="component" value="Unassembled WGS sequence"/>
</dbReference>
<dbReference type="InterPro" id="IPR024864">
    <property type="entry name" value="Nup54/Nup57/Nup44"/>
</dbReference>
<keyword evidence="3" id="KW-0539">Nucleus</keyword>
<evidence type="ECO:0000256" key="2">
    <source>
        <dbReference type="ARBA" id="ARBA00022448"/>
    </source>
</evidence>
<dbReference type="Pfam" id="PF13874">
    <property type="entry name" value="Nup54"/>
    <property type="match status" value="1"/>
</dbReference>
<feature type="coiled-coil region" evidence="4">
    <location>
        <begin position="227"/>
        <end position="289"/>
    </location>
</feature>
<organism evidence="6 7">
    <name type="scientific">Cyclotella cryptica</name>
    <dbReference type="NCBI Taxonomy" id="29204"/>
    <lineage>
        <taxon>Eukaryota</taxon>
        <taxon>Sar</taxon>
        <taxon>Stramenopiles</taxon>
        <taxon>Ochrophyta</taxon>
        <taxon>Bacillariophyta</taxon>
        <taxon>Coscinodiscophyceae</taxon>
        <taxon>Thalassiosirophycidae</taxon>
        <taxon>Stephanodiscales</taxon>
        <taxon>Stephanodiscaceae</taxon>
        <taxon>Cyclotella</taxon>
    </lineage>
</organism>
<keyword evidence="4" id="KW-0175">Coiled coil</keyword>
<reference evidence="6 7" key="1">
    <citation type="journal article" date="2020" name="G3 (Bethesda)">
        <title>Improved Reference Genome for Cyclotella cryptica CCMP332, a Model for Cell Wall Morphogenesis, Salinity Adaptation, and Lipid Production in Diatoms (Bacillariophyta).</title>
        <authorList>
            <person name="Roberts W.R."/>
            <person name="Downey K.M."/>
            <person name="Ruck E.C."/>
            <person name="Traller J.C."/>
            <person name="Alverson A.J."/>
        </authorList>
    </citation>
    <scope>NUCLEOTIDE SEQUENCE [LARGE SCALE GENOMIC DNA]</scope>
    <source>
        <strain evidence="6 7">CCMP332</strain>
    </source>
</reference>
<keyword evidence="7" id="KW-1185">Reference proteome</keyword>
<accession>A0ABD3QV30</accession>
<evidence type="ECO:0000256" key="1">
    <source>
        <dbReference type="ARBA" id="ARBA00004123"/>
    </source>
</evidence>
<sequence length="388" mass="41358">MLTPSGVSFGNAPAPSGGFFGATAPAPSSGLFGAFAPAPSGGMFGAAPSAFGSQPSFQSAQNPHQAAYHAHQSASAHQEAARIEEAVANLHAKYSATAMGAPSVPSSLCAFTAILYDALTGEQRSAIAALSTTNISNYLNNRMASMSLSATVIPKPPHISQKVWNEAQARNPNPGELTPVALVGASSLHSRLVTQQEKTTALANHVASLKDSLDYLQKACNSSREGIRRASLEQESLQRRLLETMRKVEIVRCMGQPIQPAEREAMERMERLLREVNALTRGVVEVEERGTEQGRAWRRKAASGLIKNADWLLEKEDKAVLMDVLNDQKSGLEGLGHIFERDERDVGILKEELEKSFNAGSGSTAGNGRTNEFVPNVGDGGVAIFTGH</sequence>
<evidence type="ECO:0000259" key="5">
    <source>
        <dbReference type="Pfam" id="PF13874"/>
    </source>
</evidence>